<feature type="transmembrane region" description="Helical" evidence="6">
    <location>
        <begin position="241"/>
        <end position="262"/>
    </location>
</feature>
<reference evidence="7" key="1">
    <citation type="submission" date="2020-10" db="EMBL/GenBank/DDBJ databases">
        <authorList>
            <person name="Gilroy R."/>
        </authorList>
    </citation>
    <scope>NUCLEOTIDE SEQUENCE</scope>
    <source>
        <strain evidence="7">CHK152-2994</strain>
    </source>
</reference>
<dbReference type="EMBL" id="DVJO01000141">
    <property type="protein sequence ID" value="HIS83229.1"/>
    <property type="molecule type" value="Genomic_DNA"/>
</dbReference>
<evidence type="ECO:0000313" key="7">
    <source>
        <dbReference type="EMBL" id="HIS83229.1"/>
    </source>
</evidence>
<feature type="transmembrane region" description="Helical" evidence="6">
    <location>
        <begin position="216"/>
        <end position="235"/>
    </location>
</feature>
<feature type="transmembrane region" description="Helical" evidence="6">
    <location>
        <begin position="16"/>
        <end position="34"/>
    </location>
</feature>
<comment type="subcellular location">
    <subcellularLocation>
        <location evidence="1">Membrane</location>
        <topology evidence="1">Multi-pass membrane protein</topology>
    </subcellularLocation>
</comment>
<keyword evidence="5 6" id="KW-0472">Membrane</keyword>
<gene>
    <name evidence="7" type="ORF">IAD41_06470</name>
</gene>
<reference evidence="7" key="2">
    <citation type="journal article" date="2021" name="PeerJ">
        <title>Extensive microbial diversity within the chicken gut microbiome revealed by metagenomics and culture.</title>
        <authorList>
            <person name="Gilroy R."/>
            <person name="Ravi A."/>
            <person name="Getino M."/>
            <person name="Pursley I."/>
            <person name="Horton D.L."/>
            <person name="Alikhan N.F."/>
            <person name="Baker D."/>
            <person name="Gharbi K."/>
            <person name="Hall N."/>
            <person name="Watson M."/>
            <person name="Adriaenssens E.M."/>
            <person name="Foster-Nyarko E."/>
            <person name="Jarju S."/>
            <person name="Secka A."/>
            <person name="Antonio M."/>
            <person name="Oren A."/>
            <person name="Chaudhuri R.R."/>
            <person name="La Ragione R."/>
            <person name="Hildebrand F."/>
            <person name="Pallen M.J."/>
        </authorList>
    </citation>
    <scope>NUCLEOTIDE SEQUENCE</scope>
    <source>
        <strain evidence="7">CHK152-2994</strain>
    </source>
</reference>
<proteinExistence type="predicted"/>
<dbReference type="PANTHER" id="PTHR13929:SF0">
    <property type="entry name" value="UBIA PRENYLTRANSFERASE DOMAIN-CONTAINING PROTEIN 1"/>
    <property type="match status" value="1"/>
</dbReference>
<name>A0A9D1K5B1_9BACT</name>
<protein>
    <submittedName>
        <fullName evidence="7">Prenyltransferase</fullName>
    </submittedName>
</protein>
<feature type="transmembrane region" description="Helical" evidence="6">
    <location>
        <begin position="40"/>
        <end position="60"/>
    </location>
</feature>
<dbReference type="PANTHER" id="PTHR13929">
    <property type="entry name" value="1,4-DIHYDROXY-2-NAPHTHOATE OCTAPRENYLTRANSFERASE"/>
    <property type="match status" value="1"/>
</dbReference>
<feature type="transmembrane region" description="Helical" evidence="6">
    <location>
        <begin position="283"/>
        <end position="306"/>
    </location>
</feature>
<dbReference type="GO" id="GO:0042371">
    <property type="term" value="P:vitamin K biosynthetic process"/>
    <property type="evidence" value="ECO:0007669"/>
    <property type="project" value="TreeGrafter"/>
</dbReference>
<keyword evidence="4 6" id="KW-1133">Transmembrane helix</keyword>
<evidence type="ECO:0000313" key="8">
    <source>
        <dbReference type="Proteomes" id="UP000824139"/>
    </source>
</evidence>
<dbReference type="InterPro" id="IPR026046">
    <property type="entry name" value="UBIAD1"/>
</dbReference>
<evidence type="ECO:0000256" key="2">
    <source>
        <dbReference type="ARBA" id="ARBA00022679"/>
    </source>
</evidence>
<evidence type="ECO:0000256" key="1">
    <source>
        <dbReference type="ARBA" id="ARBA00004141"/>
    </source>
</evidence>
<dbReference type="AlphaFoldDB" id="A0A9D1K5B1"/>
<evidence type="ECO:0000256" key="4">
    <source>
        <dbReference type="ARBA" id="ARBA00022989"/>
    </source>
</evidence>
<evidence type="ECO:0000256" key="5">
    <source>
        <dbReference type="ARBA" id="ARBA00023136"/>
    </source>
</evidence>
<accession>A0A9D1K5B1</accession>
<evidence type="ECO:0000256" key="6">
    <source>
        <dbReference type="SAM" id="Phobius"/>
    </source>
</evidence>
<dbReference type="GO" id="GO:0016020">
    <property type="term" value="C:membrane"/>
    <property type="evidence" value="ECO:0007669"/>
    <property type="project" value="UniProtKB-SubCell"/>
</dbReference>
<dbReference type="GO" id="GO:0009234">
    <property type="term" value="P:menaquinone biosynthetic process"/>
    <property type="evidence" value="ECO:0007669"/>
    <property type="project" value="TreeGrafter"/>
</dbReference>
<dbReference type="Proteomes" id="UP000824139">
    <property type="component" value="Unassembled WGS sequence"/>
</dbReference>
<sequence length="309" mass="34152">MISFKGILEAAKHSRWYSSDMTVFSCLACFLYALGADGNVLNGLLAFAGILFAHMATNLYDDFDDYKVLSKDPRFDEFAPDVKCAYLRNGTATMSDLFCVVVIYCVLALLIGGFLFIRCGWPVLALAALGGIIVLSYPKFSRAGLSEIAVGIAFGPLLFEGMYFVMTKSFSLNVFILSLAISMFTIGVMYVHTILDFEGDRVAGKKTLVQRLGSKSLAMKGFVFVYALGYLFLTLFAFMSQIYFCLGAFLTIPFVVMLYKALQAYNAETHYSRNPDYLRVLTGAAKTMAVFAFFISIGLFVNLMAVKVI</sequence>
<feature type="transmembrane region" description="Helical" evidence="6">
    <location>
        <begin position="172"/>
        <end position="195"/>
    </location>
</feature>
<dbReference type="InterPro" id="IPR000537">
    <property type="entry name" value="UbiA_prenyltransferase"/>
</dbReference>
<dbReference type="GO" id="GO:0004659">
    <property type="term" value="F:prenyltransferase activity"/>
    <property type="evidence" value="ECO:0007669"/>
    <property type="project" value="InterPro"/>
</dbReference>
<dbReference type="Pfam" id="PF01040">
    <property type="entry name" value="UbiA"/>
    <property type="match status" value="1"/>
</dbReference>
<feature type="transmembrane region" description="Helical" evidence="6">
    <location>
        <begin position="97"/>
        <end position="117"/>
    </location>
</feature>
<feature type="transmembrane region" description="Helical" evidence="6">
    <location>
        <begin position="148"/>
        <end position="166"/>
    </location>
</feature>
<comment type="caution">
    <text evidence="7">The sequence shown here is derived from an EMBL/GenBank/DDBJ whole genome shotgun (WGS) entry which is preliminary data.</text>
</comment>
<keyword evidence="3 6" id="KW-0812">Transmembrane</keyword>
<keyword evidence="2" id="KW-0808">Transferase</keyword>
<dbReference type="CDD" id="cd13962">
    <property type="entry name" value="PT_UbiA_UBIAD1"/>
    <property type="match status" value="1"/>
</dbReference>
<feature type="transmembrane region" description="Helical" evidence="6">
    <location>
        <begin position="123"/>
        <end position="141"/>
    </location>
</feature>
<organism evidence="7 8">
    <name type="scientific">Candidatus Scatenecus faecavium</name>
    <dbReference type="NCBI Taxonomy" id="2840915"/>
    <lineage>
        <taxon>Bacteria</taxon>
        <taxon>Candidatus Scatenecus</taxon>
    </lineage>
</organism>
<evidence type="ECO:0000256" key="3">
    <source>
        <dbReference type="ARBA" id="ARBA00022692"/>
    </source>
</evidence>